<keyword evidence="2" id="KW-0472">Membrane</keyword>
<keyword evidence="4" id="KW-1185">Reference proteome</keyword>
<gene>
    <name evidence="3" type="ORF">DQ384_02015</name>
</gene>
<name>A0A367FSF0_9ACTN</name>
<organism evidence="3 4">
    <name type="scientific">Sphaerisporangium album</name>
    <dbReference type="NCBI Taxonomy" id="509200"/>
    <lineage>
        <taxon>Bacteria</taxon>
        <taxon>Bacillati</taxon>
        <taxon>Actinomycetota</taxon>
        <taxon>Actinomycetes</taxon>
        <taxon>Streptosporangiales</taxon>
        <taxon>Streptosporangiaceae</taxon>
        <taxon>Sphaerisporangium</taxon>
    </lineage>
</organism>
<proteinExistence type="predicted"/>
<evidence type="ECO:0000313" key="3">
    <source>
        <dbReference type="EMBL" id="RCG33231.1"/>
    </source>
</evidence>
<evidence type="ECO:0008006" key="5">
    <source>
        <dbReference type="Google" id="ProtNLM"/>
    </source>
</evidence>
<comment type="caution">
    <text evidence="3">The sequence shown here is derived from an EMBL/GenBank/DDBJ whole genome shotgun (WGS) entry which is preliminary data.</text>
</comment>
<evidence type="ECO:0000256" key="1">
    <source>
        <dbReference type="SAM" id="MobiDB-lite"/>
    </source>
</evidence>
<sequence length="496" mass="54363">MTSPLKIVPLDVGWRTCDTSPECVGVAREPYGRCLAHLAPAEVEDVLRGLVPGQGLDLRGTTLDEDLLTRVLDGVDRRLGRARFDRALFTGPARFGEVVFAGDATFDHARFDRLASFFDTRFTRNVSFREVRFSREFSMHGARVRGHGAFDQVRVGSDALFGDARFGRDASFRGAEFHGFAAFDGVTFDGDAIFRGTRFRRALSFRAATCAGTAGFEGARFHSTAYLGPMRVGRRLSLPEIRASAALHLDAGGCRVDMRAAGLAGRFTARLSDADVDLRDATLAGPSALTRHAGRMRVVSLDRLDAGALTLTGADLRACALGRLRNPEGLHLSDCLFARTPAGVRLELRWPPVRWWTRRRVLADEQAWRGWSLRGEQPLDPGRLATLYERLRPAVDDERTSADFAFGAMEMRRLASPPGRVKMLLSLYWLACGYGLRLGRTLGWMALVAAVTAVVLFWTAAAHSSRRPAGHPQPTPAAHRSTTPLPVVHPLTRGAG</sequence>
<evidence type="ECO:0000313" key="4">
    <source>
        <dbReference type="Proteomes" id="UP000253094"/>
    </source>
</evidence>
<protein>
    <recommendedName>
        <fullName evidence="5">Pentapeptide repeat-containing protein</fullName>
    </recommendedName>
</protein>
<feature type="transmembrane region" description="Helical" evidence="2">
    <location>
        <begin position="442"/>
        <end position="461"/>
    </location>
</feature>
<reference evidence="3 4" key="1">
    <citation type="submission" date="2018-06" db="EMBL/GenBank/DDBJ databases">
        <title>Sphaerisporangium craniellae sp. nov., isolated from a marine sponge in the South China Sea.</title>
        <authorList>
            <person name="Li L."/>
        </authorList>
    </citation>
    <scope>NUCLEOTIDE SEQUENCE [LARGE SCALE GENOMIC DNA]</scope>
    <source>
        <strain evidence="3 4">CCTCC AA 208026</strain>
    </source>
</reference>
<dbReference type="RefSeq" id="WP_114026895.1">
    <property type="nucleotide sequence ID" value="NZ_QOIL01000001.1"/>
</dbReference>
<feature type="region of interest" description="Disordered" evidence="1">
    <location>
        <begin position="465"/>
        <end position="496"/>
    </location>
</feature>
<keyword evidence="2" id="KW-1133">Transmembrane helix</keyword>
<dbReference type="EMBL" id="QOIL01000001">
    <property type="protein sequence ID" value="RCG33231.1"/>
    <property type="molecule type" value="Genomic_DNA"/>
</dbReference>
<dbReference type="Proteomes" id="UP000253094">
    <property type="component" value="Unassembled WGS sequence"/>
</dbReference>
<keyword evidence="2" id="KW-0812">Transmembrane</keyword>
<dbReference type="OrthoDB" id="3602494at2"/>
<evidence type="ECO:0000256" key="2">
    <source>
        <dbReference type="SAM" id="Phobius"/>
    </source>
</evidence>
<dbReference type="InterPro" id="IPR001646">
    <property type="entry name" value="5peptide_repeat"/>
</dbReference>
<dbReference type="Pfam" id="PF13576">
    <property type="entry name" value="Pentapeptide_3"/>
    <property type="match status" value="2"/>
</dbReference>
<accession>A0A367FSF0</accession>
<dbReference type="AlphaFoldDB" id="A0A367FSF0"/>